<evidence type="ECO:0000313" key="1">
    <source>
        <dbReference type="EMBL" id="MBP2017223.1"/>
    </source>
</evidence>
<reference evidence="1 2" key="1">
    <citation type="submission" date="2021-03" db="EMBL/GenBank/DDBJ databases">
        <title>Genomic Encyclopedia of Type Strains, Phase IV (KMG-IV): sequencing the most valuable type-strain genomes for metagenomic binning, comparative biology and taxonomic classification.</title>
        <authorList>
            <person name="Goeker M."/>
        </authorList>
    </citation>
    <scope>NUCLEOTIDE SEQUENCE [LARGE SCALE GENOMIC DNA]</scope>
    <source>
        <strain evidence="1 2">DSM 27138</strain>
    </source>
</reference>
<proteinExistence type="predicted"/>
<sequence length="70" mass="8706">MHLHPENLLLVARQRVTGYHPHNALHRAEAEELLRTRRREAWKRRLFFLRYRLRSLMYRFAPGLDRWLTI</sequence>
<organism evidence="1 2">
    <name type="scientific">Symbiobacterium terraclitae</name>
    <dbReference type="NCBI Taxonomy" id="557451"/>
    <lineage>
        <taxon>Bacteria</taxon>
        <taxon>Bacillati</taxon>
        <taxon>Bacillota</taxon>
        <taxon>Clostridia</taxon>
        <taxon>Eubacteriales</taxon>
        <taxon>Symbiobacteriaceae</taxon>
        <taxon>Symbiobacterium</taxon>
    </lineage>
</organism>
<dbReference type="EMBL" id="JAGGLG010000003">
    <property type="protein sequence ID" value="MBP2017223.1"/>
    <property type="molecule type" value="Genomic_DNA"/>
</dbReference>
<accession>A0ABS4JNW9</accession>
<evidence type="ECO:0000313" key="2">
    <source>
        <dbReference type="Proteomes" id="UP001519289"/>
    </source>
</evidence>
<dbReference type="Proteomes" id="UP001519289">
    <property type="component" value="Unassembled WGS sequence"/>
</dbReference>
<keyword evidence="2" id="KW-1185">Reference proteome</keyword>
<protein>
    <submittedName>
        <fullName evidence="1">Uncharacterized protein</fullName>
    </submittedName>
</protein>
<dbReference type="RefSeq" id="WP_209465369.1">
    <property type="nucleotide sequence ID" value="NZ_JAGGLG010000003.1"/>
</dbReference>
<comment type="caution">
    <text evidence="1">The sequence shown here is derived from an EMBL/GenBank/DDBJ whole genome shotgun (WGS) entry which is preliminary data.</text>
</comment>
<gene>
    <name evidence="1" type="ORF">J2Z79_000597</name>
</gene>
<name>A0ABS4JNW9_9FIRM</name>